<accession>A0AAU7JM95</accession>
<name>A0AAU7JM95_9HYPH</name>
<dbReference type="RefSeq" id="WP_406858226.1">
    <property type="nucleotide sequence ID" value="NZ_CP157484.1"/>
</dbReference>
<keyword evidence="1" id="KW-1133">Transmembrane helix</keyword>
<gene>
    <name evidence="2" type="ORF">ABEG18_11640</name>
</gene>
<keyword evidence="1" id="KW-0472">Membrane</keyword>
<dbReference type="EMBL" id="CP157484">
    <property type="protein sequence ID" value="XBO41373.1"/>
    <property type="molecule type" value="Genomic_DNA"/>
</dbReference>
<protein>
    <submittedName>
        <fullName evidence="2">DUF2232 domain-containing protein</fullName>
    </submittedName>
</protein>
<proteinExistence type="predicted"/>
<feature type="transmembrane region" description="Helical" evidence="1">
    <location>
        <begin position="278"/>
        <end position="304"/>
    </location>
</feature>
<feature type="transmembrane region" description="Helical" evidence="1">
    <location>
        <begin position="216"/>
        <end position="239"/>
    </location>
</feature>
<evidence type="ECO:0000313" key="2">
    <source>
        <dbReference type="EMBL" id="XBO41373.1"/>
    </source>
</evidence>
<dbReference type="Pfam" id="PF09991">
    <property type="entry name" value="DUF2232"/>
    <property type="match status" value="1"/>
</dbReference>
<sequence>MKTILGIGAGAGLASALLFAVITTGNPLAVLLYFVSPLPVLLAALGWNHRAGLAAAAAGAVLVGLLFSLKGGAAYALTVALPAWWYAYLTLLARAEDGPPEWFPIGRVLFWMVLVSSAITLAVSISIGGGDYKAFGHAFERIIGVLRQIGSDMDELPAETRGMSVPELARLMAVVAPPVSAAIGVGSAALLLWIAARIVRASGRLPRPWPFIPAVALPNVALMLLGASAVLGVLLHGFAGLGARSLAASLAMAYCLQGLAVIHVLTQGVAGRVGILSAVYVAFVMLPGWPALLYALLGVADAVLGIRARRFAKNPPPAPTST</sequence>
<feature type="transmembrane region" description="Helical" evidence="1">
    <location>
        <begin position="60"/>
        <end position="88"/>
    </location>
</feature>
<organism evidence="2">
    <name type="scientific">Alsobacter sp. KACC 23698</name>
    <dbReference type="NCBI Taxonomy" id="3149229"/>
    <lineage>
        <taxon>Bacteria</taxon>
        <taxon>Pseudomonadati</taxon>
        <taxon>Pseudomonadota</taxon>
        <taxon>Alphaproteobacteria</taxon>
        <taxon>Hyphomicrobiales</taxon>
        <taxon>Alsobacteraceae</taxon>
        <taxon>Alsobacter</taxon>
    </lineage>
</organism>
<dbReference type="AlphaFoldDB" id="A0AAU7JM95"/>
<feature type="transmembrane region" description="Helical" evidence="1">
    <location>
        <begin position="171"/>
        <end position="196"/>
    </location>
</feature>
<reference evidence="2" key="1">
    <citation type="submission" date="2024-05" db="EMBL/GenBank/DDBJ databases">
        <authorList>
            <person name="Kim S."/>
            <person name="Heo J."/>
            <person name="Choi H."/>
            <person name="Choi Y."/>
            <person name="Kwon S.-W."/>
            <person name="Kim Y."/>
        </authorList>
    </citation>
    <scope>NUCLEOTIDE SEQUENCE</scope>
    <source>
        <strain evidence="2">KACC 23698</strain>
    </source>
</reference>
<feature type="transmembrane region" description="Helical" evidence="1">
    <location>
        <begin position="108"/>
        <end position="127"/>
    </location>
</feature>
<keyword evidence="1" id="KW-0812">Transmembrane</keyword>
<dbReference type="InterPro" id="IPR018710">
    <property type="entry name" value="DUF2232"/>
</dbReference>
<feature type="transmembrane region" description="Helical" evidence="1">
    <location>
        <begin position="246"/>
        <end position="266"/>
    </location>
</feature>
<evidence type="ECO:0000256" key="1">
    <source>
        <dbReference type="SAM" id="Phobius"/>
    </source>
</evidence>